<dbReference type="AlphaFoldDB" id="G2YV27"/>
<proteinExistence type="predicted"/>
<evidence type="ECO:0000313" key="1">
    <source>
        <dbReference type="EMBL" id="CCD55475.1"/>
    </source>
</evidence>
<evidence type="ECO:0008006" key="3">
    <source>
        <dbReference type="Google" id="ProtNLM"/>
    </source>
</evidence>
<dbReference type="InParanoid" id="G2YV27"/>
<accession>G2YV27</accession>
<evidence type="ECO:0000313" key="2">
    <source>
        <dbReference type="Proteomes" id="UP000008177"/>
    </source>
</evidence>
<sequence>MQYKPPPSKRRQDNFLALSESFTRQYSCHRSPESYMRKAALCEKKSSLPMMPPDTQSKAESEAEACHISEKVEKISNNKTPMNLYLIVRSHVFEIPKDIAINASKLIANTWSANPTARRITFTVEDKDGNDNDPDPEHFYTVDVVAHLVGCMYGNELGCPTSDVDRHSGCLVAWCKVYKFARYLEMEEACESVLARIAKCLGERKFHRGIPTEEEVVEIFGMTGEGSDVREVLVDAMAKMGQLWNVVGEGHTGDTRDCVENWLRSESVLREFQEAVRMRIWEGVEERMERIREDKGGRG</sequence>
<protein>
    <recommendedName>
        <fullName evidence="3">BTB domain-containing protein</fullName>
    </recommendedName>
</protein>
<name>G2YV27_BOTF4</name>
<dbReference type="EMBL" id="FQ790354">
    <property type="protein sequence ID" value="CCD55475.1"/>
    <property type="molecule type" value="Genomic_DNA"/>
</dbReference>
<dbReference type="OrthoDB" id="194443at2759"/>
<organism evidence="1 2">
    <name type="scientific">Botryotinia fuckeliana (strain T4)</name>
    <name type="common">Noble rot fungus</name>
    <name type="synonym">Botrytis cinerea</name>
    <dbReference type="NCBI Taxonomy" id="999810"/>
    <lineage>
        <taxon>Eukaryota</taxon>
        <taxon>Fungi</taxon>
        <taxon>Dikarya</taxon>
        <taxon>Ascomycota</taxon>
        <taxon>Pezizomycotina</taxon>
        <taxon>Leotiomycetes</taxon>
        <taxon>Helotiales</taxon>
        <taxon>Sclerotiniaceae</taxon>
        <taxon>Botrytis</taxon>
    </lineage>
</organism>
<dbReference type="Proteomes" id="UP000008177">
    <property type="component" value="Unplaced contigs"/>
</dbReference>
<dbReference type="HOGENOM" id="CLU_1053725_0_0_1"/>
<gene>
    <name evidence="1" type="ORF">BofuT4_P158710.1</name>
</gene>
<reference evidence="2" key="1">
    <citation type="journal article" date="2011" name="PLoS Genet.">
        <title>Genomic analysis of the necrotrophic fungal pathogens Sclerotinia sclerotiorum and Botrytis cinerea.</title>
        <authorList>
            <person name="Amselem J."/>
            <person name="Cuomo C.A."/>
            <person name="van Kan J.A."/>
            <person name="Viaud M."/>
            <person name="Benito E.P."/>
            <person name="Couloux A."/>
            <person name="Coutinho P.M."/>
            <person name="de Vries R.P."/>
            <person name="Dyer P.S."/>
            <person name="Fillinger S."/>
            <person name="Fournier E."/>
            <person name="Gout L."/>
            <person name="Hahn M."/>
            <person name="Kohn L."/>
            <person name="Lapalu N."/>
            <person name="Plummer K.M."/>
            <person name="Pradier J.M."/>
            <person name="Quevillon E."/>
            <person name="Sharon A."/>
            <person name="Simon A."/>
            <person name="ten Have A."/>
            <person name="Tudzynski B."/>
            <person name="Tudzynski P."/>
            <person name="Wincker P."/>
            <person name="Andrew M."/>
            <person name="Anthouard V."/>
            <person name="Beever R.E."/>
            <person name="Beffa R."/>
            <person name="Benoit I."/>
            <person name="Bouzid O."/>
            <person name="Brault B."/>
            <person name="Chen Z."/>
            <person name="Choquer M."/>
            <person name="Collemare J."/>
            <person name="Cotton P."/>
            <person name="Danchin E.G."/>
            <person name="Da Silva C."/>
            <person name="Gautier A."/>
            <person name="Giraud C."/>
            <person name="Giraud T."/>
            <person name="Gonzalez C."/>
            <person name="Grossetete S."/>
            <person name="Guldener U."/>
            <person name="Henrissat B."/>
            <person name="Howlett B.J."/>
            <person name="Kodira C."/>
            <person name="Kretschmer M."/>
            <person name="Lappartient A."/>
            <person name="Leroch M."/>
            <person name="Levis C."/>
            <person name="Mauceli E."/>
            <person name="Neuveglise C."/>
            <person name="Oeser B."/>
            <person name="Pearson M."/>
            <person name="Poulain J."/>
            <person name="Poussereau N."/>
            <person name="Quesneville H."/>
            <person name="Rascle C."/>
            <person name="Schumacher J."/>
            <person name="Segurens B."/>
            <person name="Sexton A."/>
            <person name="Silva E."/>
            <person name="Sirven C."/>
            <person name="Soanes D.M."/>
            <person name="Talbot N.J."/>
            <person name="Templeton M."/>
            <person name="Yandava C."/>
            <person name="Yarden O."/>
            <person name="Zeng Q."/>
            <person name="Rollins J.A."/>
            <person name="Lebrun M.H."/>
            <person name="Dickman M."/>
        </authorList>
    </citation>
    <scope>NUCLEOTIDE SEQUENCE [LARGE SCALE GENOMIC DNA]</scope>
    <source>
        <strain evidence="2">T4</strain>
    </source>
</reference>